<dbReference type="CDD" id="cd19752">
    <property type="entry name" value="AKR_unchar"/>
    <property type="match status" value="1"/>
</dbReference>
<dbReference type="SUPFAM" id="SSF51430">
    <property type="entry name" value="NAD(P)-linked oxidoreductase"/>
    <property type="match status" value="1"/>
</dbReference>
<reference evidence="2 3" key="1">
    <citation type="submission" date="2015-09" db="EMBL/GenBank/DDBJ databases">
        <title>Sorangium comparison.</title>
        <authorList>
            <person name="Zaburannyi N."/>
            <person name="Bunk B."/>
            <person name="Overmann J."/>
            <person name="Mueller R."/>
        </authorList>
    </citation>
    <scope>NUCLEOTIDE SEQUENCE [LARGE SCALE GENOMIC DNA]</scope>
    <source>
        <strain evidence="2 3">So ceGT47</strain>
    </source>
</reference>
<dbReference type="Proteomes" id="UP000295781">
    <property type="component" value="Chromosome"/>
</dbReference>
<dbReference type="AlphaFoldDB" id="A0A4P2Q3H8"/>
<dbReference type="InterPro" id="IPR050523">
    <property type="entry name" value="AKR_Detox_Biosynth"/>
</dbReference>
<sequence length="328" mass="36149">MKTIDFAGTGAQISSLCLGCMYLGTKTDQETSYALLDLYHERGGRFLDTSNNYAFWVNGRRGGDSESLIGRWMKERRNRGEIFLATKVGARPTAPGAGLEAAEGLTAKAIARAVDESLSRLGTDHIDLYYAHIDQRTTPLEETLEALDGLVRQGKVRHLGCSNMATWRIAEARTLSRLKGWAPYRCVQQWHSYLRPRPGTGGIEVPAAGFTFQLNVDDELLDYCKSNKDFTIVAYSPLLLGAYARADRPLPEKFLGADADARLRALESVAKETGRTRNQVVLAWLRQSGPAVVSIVAASTPEQLRENLGSLDLVLSEEQMRTLSEAHG</sequence>
<dbReference type="PANTHER" id="PTHR43364:SF6">
    <property type="entry name" value="OXIDOREDUCTASE-RELATED"/>
    <property type="match status" value="1"/>
</dbReference>
<name>A0A4P2Q3H8_SORCE</name>
<dbReference type="GO" id="GO:0016491">
    <property type="term" value="F:oxidoreductase activity"/>
    <property type="evidence" value="ECO:0007669"/>
    <property type="project" value="UniProtKB-KW"/>
</dbReference>
<protein>
    <submittedName>
        <fullName evidence="2">Oxidoreductase</fullName>
        <ecNumber evidence="2">1.-.-.-</ecNumber>
    </submittedName>
</protein>
<gene>
    <name evidence="2" type="ORF">SOCEGT47_044100</name>
</gene>
<organism evidence="2 3">
    <name type="scientific">Sorangium cellulosum</name>
    <name type="common">Polyangium cellulosum</name>
    <dbReference type="NCBI Taxonomy" id="56"/>
    <lineage>
        <taxon>Bacteria</taxon>
        <taxon>Pseudomonadati</taxon>
        <taxon>Myxococcota</taxon>
        <taxon>Polyangia</taxon>
        <taxon>Polyangiales</taxon>
        <taxon>Polyangiaceae</taxon>
        <taxon>Sorangium</taxon>
    </lineage>
</organism>
<feature type="domain" description="NADP-dependent oxidoreductase" evidence="1">
    <location>
        <begin position="16"/>
        <end position="325"/>
    </location>
</feature>
<keyword evidence="2" id="KW-0560">Oxidoreductase</keyword>
<dbReference type="Gene3D" id="3.20.20.100">
    <property type="entry name" value="NADP-dependent oxidoreductase domain"/>
    <property type="match status" value="1"/>
</dbReference>
<proteinExistence type="predicted"/>
<evidence type="ECO:0000313" key="2">
    <source>
        <dbReference type="EMBL" id="AUX23880.1"/>
    </source>
</evidence>
<dbReference type="GO" id="GO:0005829">
    <property type="term" value="C:cytosol"/>
    <property type="evidence" value="ECO:0007669"/>
    <property type="project" value="TreeGrafter"/>
</dbReference>
<evidence type="ECO:0000259" key="1">
    <source>
        <dbReference type="Pfam" id="PF00248"/>
    </source>
</evidence>
<dbReference type="EMBL" id="CP012670">
    <property type="protein sequence ID" value="AUX23880.1"/>
    <property type="molecule type" value="Genomic_DNA"/>
</dbReference>
<evidence type="ECO:0000313" key="3">
    <source>
        <dbReference type="Proteomes" id="UP000295781"/>
    </source>
</evidence>
<dbReference type="PANTHER" id="PTHR43364">
    <property type="entry name" value="NADH-SPECIFIC METHYLGLYOXAL REDUCTASE-RELATED"/>
    <property type="match status" value="1"/>
</dbReference>
<dbReference type="RefSeq" id="WP_129349361.1">
    <property type="nucleotide sequence ID" value="NZ_CP012670.1"/>
</dbReference>
<dbReference type="Pfam" id="PF00248">
    <property type="entry name" value="Aldo_ket_red"/>
    <property type="match status" value="1"/>
</dbReference>
<accession>A0A4P2Q3H8</accession>
<dbReference type="InterPro" id="IPR023210">
    <property type="entry name" value="NADP_OxRdtase_dom"/>
</dbReference>
<dbReference type="OrthoDB" id="5523216at2"/>
<dbReference type="InterPro" id="IPR036812">
    <property type="entry name" value="NAD(P)_OxRdtase_dom_sf"/>
</dbReference>
<dbReference type="EC" id="1.-.-.-" evidence="2"/>